<protein>
    <submittedName>
        <fullName evidence="8">Membrane protein</fullName>
    </submittedName>
</protein>
<feature type="transmembrane region" description="Helical" evidence="7">
    <location>
        <begin position="254"/>
        <end position="274"/>
    </location>
</feature>
<dbReference type="PANTHER" id="PTHR30477:SF13">
    <property type="entry name" value="IRON TRANSPORT SYSTEM MEMBRANE PROTEIN HI_0360-RELATED"/>
    <property type="match status" value="1"/>
</dbReference>
<accession>A0A919PIT3</accession>
<feature type="transmembrane region" description="Helical" evidence="7">
    <location>
        <begin position="124"/>
        <end position="156"/>
    </location>
</feature>
<evidence type="ECO:0000256" key="4">
    <source>
        <dbReference type="ARBA" id="ARBA00022989"/>
    </source>
</evidence>
<keyword evidence="3 6" id="KW-0812">Transmembrane</keyword>
<dbReference type="AlphaFoldDB" id="A0A919PIT3"/>
<name>A0A919PIT3_9ACTN</name>
<dbReference type="Pfam" id="PF00950">
    <property type="entry name" value="ABC-3"/>
    <property type="match status" value="1"/>
</dbReference>
<dbReference type="PANTHER" id="PTHR30477">
    <property type="entry name" value="ABC-TRANSPORTER METAL-BINDING PROTEIN"/>
    <property type="match status" value="1"/>
</dbReference>
<dbReference type="SUPFAM" id="SSF81345">
    <property type="entry name" value="ABC transporter involved in vitamin B12 uptake, BtuC"/>
    <property type="match status" value="1"/>
</dbReference>
<dbReference type="InterPro" id="IPR001626">
    <property type="entry name" value="ABC_TroCD"/>
</dbReference>
<comment type="similarity">
    <text evidence="2 6">Belongs to the ABC-3 integral membrane protein family.</text>
</comment>
<evidence type="ECO:0000313" key="8">
    <source>
        <dbReference type="EMBL" id="GIG44932.1"/>
    </source>
</evidence>
<evidence type="ECO:0000313" key="9">
    <source>
        <dbReference type="Proteomes" id="UP000660611"/>
    </source>
</evidence>
<dbReference type="RefSeq" id="WP_203846740.1">
    <property type="nucleotide sequence ID" value="NZ_BAAAVW010000007.1"/>
</dbReference>
<proteinExistence type="inferred from homology"/>
<sequence>MHAVLVEPFTTPFMGRALVELLLLAALAGVVSTFVLIRRLGFVADTMTHTVFPGVVIGFLAGGTGGVFPGALVAAAVTAALLTLLTRSRRVTDDTALAVLLAAMFAVGVILVSRRSSYSADLTAFLFGRLLAVTATQLVQTAVVGAVVLLTLALLAKELRLRAFDPQSAAATGYRVWLLDLLLNMSVALVVVAAAQSVGTILVVALLVVPAATGRLLSDRLAVIAAVGVVAAAAAGYTGLVVSYQASVTYGTRLASGATVVLALVGLYLLALLVPPSRRLVGRLTRRRRLADAVA</sequence>
<keyword evidence="9" id="KW-1185">Reference proteome</keyword>
<evidence type="ECO:0000256" key="6">
    <source>
        <dbReference type="RuleBase" id="RU003943"/>
    </source>
</evidence>
<evidence type="ECO:0000256" key="7">
    <source>
        <dbReference type="SAM" id="Phobius"/>
    </source>
</evidence>
<comment type="subcellular location">
    <subcellularLocation>
        <location evidence="6">Cell membrane</location>
        <topology evidence="6">Multi-pass membrane protein</topology>
    </subcellularLocation>
    <subcellularLocation>
        <location evidence="1">Membrane</location>
        <topology evidence="1">Multi-pass membrane protein</topology>
    </subcellularLocation>
</comment>
<dbReference type="Proteomes" id="UP000660611">
    <property type="component" value="Unassembled WGS sequence"/>
</dbReference>
<evidence type="ECO:0000256" key="5">
    <source>
        <dbReference type="ARBA" id="ARBA00023136"/>
    </source>
</evidence>
<organism evidence="8 9">
    <name type="scientific">Dactylosporangium siamense</name>
    <dbReference type="NCBI Taxonomy" id="685454"/>
    <lineage>
        <taxon>Bacteria</taxon>
        <taxon>Bacillati</taxon>
        <taxon>Actinomycetota</taxon>
        <taxon>Actinomycetes</taxon>
        <taxon>Micromonosporales</taxon>
        <taxon>Micromonosporaceae</taxon>
        <taxon>Dactylosporangium</taxon>
    </lineage>
</organism>
<evidence type="ECO:0000256" key="3">
    <source>
        <dbReference type="ARBA" id="ARBA00022692"/>
    </source>
</evidence>
<dbReference type="GO" id="GO:0010043">
    <property type="term" value="P:response to zinc ion"/>
    <property type="evidence" value="ECO:0007669"/>
    <property type="project" value="TreeGrafter"/>
</dbReference>
<feature type="transmembrane region" description="Helical" evidence="7">
    <location>
        <begin position="95"/>
        <end position="112"/>
    </location>
</feature>
<gene>
    <name evidence="8" type="ORF">Dsi01nite_029730</name>
</gene>
<evidence type="ECO:0000256" key="1">
    <source>
        <dbReference type="ARBA" id="ARBA00004141"/>
    </source>
</evidence>
<keyword evidence="4 7" id="KW-1133">Transmembrane helix</keyword>
<feature type="transmembrane region" description="Helical" evidence="7">
    <location>
        <begin position="50"/>
        <end position="83"/>
    </location>
</feature>
<comment type="caution">
    <text evidence="8">The sequence shown here is derived from an EMBL/GenBank/DDBJ whole genome shotgun (WGS) entry which is preliminary data.</text>
</comment>
<feature type="transmembrane region" description="Helical" evidence="7">
    <location>
        <begin position="17"/>
        <end position="38"/>
    </location>
</feature>
<feature type="transmembrane region" description="Helical" evidence="7">
    <location>
        <begin position="221"/>
        <end position="242"/>
    </location>
</feature>
<evidence type="ECO:0000256" key="2">
    <source>
        <dbReference type="ARBA" id="ARBA00008034"/>
    </source>
</evidence>
<keyword evidence="5 7" id="KW-0472">Membrane</keyword>
<reference evidence="8" key="1">
    <citation type="submission" date="2021-01" db="EMBL/GenBank/DDBJ databases">
        <title>Whole genome shotgun sequence of Dactylosporangium siamense NBRC 106093.</title>
        <authorList>
            <person name="Komaki H."/>
            <person name="Tamura T."/>
        </authorList>
    </citation>
    <scope>NUCLEOTIDE SEQUENCE</scope>
    <source>
        <strain evidence="8">NBRC 106093</strain>
    </source>
</reference>
<keyword evidence="6" id="KW-0813">Transport</keyword>
<dbReference type="GO" id="GO:0043190">
    <property type="term" value="C:ATP-binding cassette (ABC) transporter complex"/>
    <property type="evidence" value="ECO:0007669"/>
    <property type="project" value="InterPro"/>
</dbReference>
<feature type="transmembrane region" description="Helical" evidence="7">
    <location>
        <begin position="176"/>
        <end position="209"/>
    </location>
</feature>
<dbReference type="Gene3D" id="1.10.3470.10">
    <property type="entry name" value="ABC transporter involved in vitamin B12 uptake, BtuC"/>
    <property type="match status" value="1"/>
</dbReference>
<dbReference type="EMBL" id="BONQ01000047">
    <property type="protein sequence ID" value="GIG44932.1"/>
    <property type="molecule type" value="Genomic_DNA"/>
</dbReference>
<dbReference type="GO" id="GO:0055085">
    <property type="term" value="P:transmembrane transport"/>
    <property type="evidence" value="ECO:0007669"/>
    <property type="project" value="InterPro"/>
</dbReference>
<dbReference type="InterPro" id="IPR037294">
    <property type="entry name" value="ABC_BtuC-like"/>
</dbReference>